<dbReference type="InterPro" id="IPR002941">
    <property type="entry name" value="DNA_methylase_N4/N6"/>
</dbReference>
<dbReference type="SUPFAM" id="SSF53335">
    <property type="entry name" value="S-adenosyl-L-methionine-dependent methyltransferases"/>
    <property type="match status" value="1"/>
</dbReference>
<dbReference type="GO" id="GO:0032259">
    <property type="term" value="P:methylation"/>
    <property type="evidence" value="ECO:0007669"/>
    <property type="project" value="UniProtKB-KW"/>
</dbReference>
<evidence type="ECO:0000256" key="2">
    <source>
        <dbReference type="ARBA" id="ARBA00022679"/>
    </source>
</evidence>
<organism evidence="5 6">
    <name type="scientific">Stutzerimonas stutzeri KOS6</name>
    <dbReference type="NCBI Taxonomy" id="1218352"/>
    <lineage>
        <taxon>Bacteria</taxon>
        <taxon>Pseudomonadati</taxon>
        <taxon>Pseudomonadota</taxon>
        <taxon>Gammaproteobacteria</taxon>
        <taxon>Pseudomonadales</taxon>
        <taxon>Pseudomonadaceae</taxon>
        <taxon>Stutzerimonas</taxon>
    </lineage>
</organism>
<keyword evidence="1 5" id="KW-0489">Methyltransferase</keyword>
<evidence type="ECO:0000313" key="6">
    <source>
        <dbReference type="Proteomes" id="UP000026923"/>
    </source>
</evidence>
<comment type="similarity">
    <text evidence="3">Belongs to the N(4)/N(6)-methyltransferase family.</text>
</comment>
<dbReference type="PRINTS" id="PR00508">
    <property type="entry name" value="S21N4MTFRASE"/>
</dbReference>
<dbReference type="RefSeq" id="WP_003295186.1">
    <property type="nucleotide sequence ID" value="NZ_KK020679.1"/>
</dbReference>
<comment type="caution">
    <text evidence="5">The sequence shown here is derived from an EMBL/GenBank/DDBJ whole genome shotgun (WGS) entry which is preliminary data.</text>
</comment>
<dbReference type="AlphaFoldDB" id="A0A061JKU4"/>
<feature type="domain" description="DNA methylase N-4/N-6" evidence="4">
    <location>
        <begin position="52"/>
        <end position="275"/>
    </location>
</feature>
<dbReference type="InterPro" id="IPR001091">
    <property type="entry name" value="RM_Methyltransferase"/>
</dbReference>
<dbReference type="eggNOG" id="COG2189">
    <property type="taxonomic scope" value="Bacteria"/>
</dbReference>
<dbReference type="Proteomes" id="UP000026923">
    <property type="component" value="Unassembled WGS sequence"/>
</dbReference>
<dbReference type="GO" id="GO:0008170">
    <property type="term" value="F:N-methyltransferase activity"/>
    <property type="evidence" value="ECO:0007669"/>
    <property type="project" value="InterPro"/>
</dbReference>
<dbReference type="EMBL" id="AMCZ02000022">
    <property type="protein sequence ID" value="EWC40337.1"/>
    <property type="molecule type" value="Genomic_DNA"/>
</dbReference>
<gene>
    <name evidence="5" type="ORF">B597_015855</name>
</gene>
<keyword evidence="2 5" id="KW-0808">Transferase</keyword>
<reference evidence="5 6" key="1">
    <citation type="journal article" date="2013" name="Genome Announc.">
        <title>Draft Genome of the Nitrogen-Fixing Bacterium Pseudomonas stutzeri Strain KOS6 Isolated from Industrial Hydrocarbon Sludge.</title>
        <authorList>
            <person name="Grigoryeva T.V."/>
            <person name="Laikov A.V."/>
            <person name="Naumova R.P."/>
            <person name="Manolov A.I."/>
            <person name="Larin A.K."/>
            <person name="Karpova I.Y."/>
            <person name="Semashko T.A."/>
            <person name="Alexeev D.G."/>
            <person name="Kostryukova E.S."/>
            <person name="Muller R."/>
            <person name="Govorun V.M."/>
        </authorList>
    </citation>
    <scope>NUCLEOTIDE SEQUENCE [LARGE SCALE GENOMIC DNA]</scope>
    <source>
        <strain evidence="5 6">KOS6</strain>
    </source>
</reference>
<evidence type="ECO:0000313" key="5">
    <source>
        <dbReference type="EMBL" id="EWC40337.1"/>
    </source>
</evidence>
<evidence type="ECO:0000259" key="4">
    <source>
        <dbReference type="Pfam" id="PF01555"/>
    </source>
</evidence>
<name>A0A061JKU4_STUST</name>
<dbReference type="Pfam" id="PF01555">
    <property type="entry name" value="N6_N4_Mtase"/>
    <property type="match status" value="1"/>
</dbReference>
<sequence length="316" mass="35675">MNPKHNLQSGAATTQIVKKKAALEAITDLDYAIWQGDTEALLTAIPMEPVFDLVVSSPPYNIGKSYEKKGALEDYLQWQERILDLIIPRVKDTGSICWQVGNFVDNGMIVPLDIEMAYIFKKHGLKLRNRIIWHFGHGLHNKHRFSGRYEVVMWYSKTDDYQFDLDPVRIPAKYPGKRHFKGPKKGLLSGNPLGKNPEDVWSIPNVKANHIEKTNHPCQFPVGLIERLVLSMTKPGQLVFDPFAGVGSSGVAAALHERRFIGCELIADYAEQAKERIDAALAGTARYRPHDKELYDHTKSKLSQAVWPEFEGVEGE</sequence>
<dbReference type="GO" id="GO:0003677">
    <property type="term" value="F:DNA binding"/>
    <property type="evidence" value="ECO:0007669"/>
    <property type="project" value="InterPro"/>
</dbReference>
<accession>A0A061JKU4</accession>
<dbReference type="eggNOG" id="COG0863">
    <property type="taxonomic scope" value="Bacteria"/>
</dbReference>
<dbReference type="OrthoDB" id="9816043at2"/>
<dbReference type="InterPro" id="IPR029063">
    <property type="entry name" value="SAM-dependent_MTases_sf"/>
</dbReference>
<dbReference type="EC" id="2.1.1.-" evidence="3"/>
<proteinExistence type="inferred from homology"/>
<dbReference type="HOGENOM" id="CLU_024927_2_1_6"/>
<evidence type="ECO:0000256" key="3">
    <source>
        <dbReference type="RuleBase" id="RU362026"/>
    </source>
</evidence>
<protein>
    <recommendedName>
        <fullName evidence="3">Methyltransferase</fullName>
        <ecNumber evidence="3">2.1.1.-</ecNumber>
    </recommendedName>
</protein>
<dbReference type="Gene3D" id="3.40.50.150">
    <property type="entry name" value="Vaccinia Virus protein VP39"/>
    <property type="match status" value="1"/>
</dbReference>
<evidence type="ECO:0000256" key="1">
    <source>
        <dbReference type="ARBA" id="ARBA00022603"/>
    </source>
</evidence>